<keyword evidence="1" id="KW-0472">Membrane</keyword>
<dbReference type="EMBL" id="CAFZ01000461">
    <property type="protein sequence ID" value="CCA75500.1"/>
    <property type="molecule type" value="Genomic_DNA"/>
</dbReference>
<feature type="transmembrane region" description="Helical" evidence="1">
    <location>
        <begin position="142"/>
        <end position="162"/>
    </location>
</feature>
<keyword evidence="2" id="KW-0732">Signal</keyword>
<comment type="caution">
    <text evidence="3">The sequence shown here is derived from an EMBL/GenBank/DDBJ whole genome shotgun (WGS) entry which is preliminary data.</text>
</comment>
<proteinExistence type="predicted"/>
<keyword evidence="4" id="KW-1185">Reference proteome</keyword>
<gene>
    <name evidence="3" type="ORF">PIIN_09483</name>
</gene>
<sequence length="195" mass="20634">MRFFAIILTLAAAAIAAPIPVAEPQVPDATTTADGGVSANGACSNAWACVTCPSFVDSRHRRVAFMGGNSNGRGGALMAPVCLGRGDADYKVWEVLWILVPLFLLLSLPTHRELSSAVLNLHRRQRQSLPTYKSSPKPNRRFTMRFFAVVLALAAAAIAAPVPVAEPQVPDATTTPDGGVSANAYCANPWTCGSW</sequence>
<evidence type="ECO:0000313" key="4">
    <source>
        <dbReference type="Proteomes" id="UP000007148"/>
    </source>
</evidence>
<evidence type="ECO:0000256" key="2">
    <source>
        <dbReference type="SAM" id="SignalP"/>
    </source>
</evidence>
<dbReference type="InParanoid" id="G4TW07"/>
<evidence type="ECO:0000256" key="1">
    <source>
        <dbReference type="SAM" id="Phobius"/>
    </source>
</evidence>
<evidence type="ECO:0000313" key="3">
    <source>
        <dbReference type="EMBL" id="CCA75500.1"/>
    </source>
</evidence>
<dbReference type="HOGENOM" id="CLU_1396849_0_0_1"/>
<keyword evidence="1" id="KW-1133">Transmembrane helix</keyword>
<organism evidence="3 4">
    <name type="scientific">Serendipita indica (strain DSM 11827)</name>
    <name type="common">Root endophyte fungus</name>
    <name type="synonym">Piriformospora indica</name>
    <dbReference type="NCBI Taxonomy" id="1109443"/>
    <lineage>
        <taxon>Eukaryota</taxon>
        <taxon>Fungi</taxon>
        <taxon>Dikarya</taxon>
        <taxon>Basidiomycota</taxon>
        <taxon>Agaricomycotina</taxon>
        <taxon>Agaricomycetes</taxon>
        <taxon>Sebacinales</taxon>
        <taxon>Serendipitaceae</taxon>
        <taxon>Serendipita</taxon>
    </lineage>
</organism>
<feature type="chain" id="PRO_5003468962" evidence="2">
    <location>
        <begin position="17"/>
        <end position="195"/>
    </location>
</feature>
<name>G4TW07_SERID</name>
<protein>
    <submittedName>
        <fullName evidence="3">Uncharacterized protein</fullName>
    </submittedName>
</protein>
<accession>G4TW07</accession>
<dbReference type="AlphaFoldDB" id="G4TW07"/>
<reference evidence="3 4" key="1">
    <citation type="journal article" date="2011" name="PLoS Pathog.">
        <title>Endophytic Life Strategies Decoded by Genome and Transcriptome Analyses of the Mutualistic Root Symbiont Piriformospora indica.</title>
        <authorList>
            <person name="Zuccaro A."/>
            <person name="Lahrmann U."/>
            <person name="Guldener U."/>
            <person name="Langen G."/>
            <person name="Pfiffi S."/>
            <person name="Biedenkopf D."/>
            <person name="Wong P."/>
            <person name="Samans B."/>
            <person name="Grimm C."/>
            <person name="Basiewicz M."/>
            <person name="Murat C."/>
            <person name="Martin F."/>
            <person name="Kogel K.H."/>
        </authorList>
    </citation>
    <scope>NUCLEOTIDE SEQUENCE [LARGE SCALE GENOMIC DNA]</scope>
    <source>
        <strain evidence="3 4">DSM 11827</strain>
    </source>
</reference>
<feature type="signal peptide" evidence="2">
    <location>
        <begin position="1"/>
        <end position="16"/>
    </location>
</feature>
<keyword evidence="1" id="KW-0812">Transmembrane</keyword>
<dbReference type="Proteomes" id="UP000007148">
    <property type="component" value="Unassembled WGS sequence"/>
</dbReference>